<reference evidence="2 3" key="1">
    <citation type="journal article" date="2020" name="Mol. Biol. Evol.">
        <title>Distinct Expression and Methylation Patterns for Genes with Different Fates following a Single Whole-Genome Duplication in Flowering Plants.</title>
        <authorList>
            <person name="Shi T."/>
            <person name="Rahmani R.S."/>
            <person name="Gugger P.F."/>
            <person name="Wang M."/>
            <person name="Li H."/>
            <person name="Zhang Y."/>
            <person name="Li Z."/>
            <person name="Wang Q."/>
            <person name="Van de Peer Y."/>
            <person name="Marchal K."/>
            <person name="Chen J."/>
        </authorList>
    </citation>
    <scope>NUCLEOTIDE SEQUENCE [LARGE SCALE GENOMIC DNA]</scope>
    <source>
        <tissue evidence="2">Leaf</tissue>
    </source>
</reference>
<dbReference type="Proteomes" id="UP000607653">
    <property type="component" value="Unassembled WGS sequence"/>
</dbReference>
<protein>
    <submittedName>
        <fullName evidence="2">Uncharacterized protein</fullName>
    </submittedName>
</protein>
<feature type="region of interest" description="Disordered" evidence="1">
    <location>
        <begin position="13"/>
        <end position="36"/>
    </location>
</feature>
<evidence type="ECO:0000313" key="3">
    <source>
        <dbReference type="Proteomes" id="UP000607653"/>
    </source>
</evidence>
<name>A0A822ZG23_NELNU</name>
<keyword evidence="3" id="KW-1185">Reference proteome</keyword>
<sequence>MEISQVDLFKRRSRYSTGKPNSRKRENLDIEVFSQA</sequence>
<gene>
    <name evidence="2" type="ORF">HUJ06_001680</name>
</gene>
<dbReference type="AlphaFoldDB" id="A0A822ZG23"/>
<organism evidence="2 3">
    <name type="scientific">Nelumbo nucifera</name>
    <name type="common">Sacred lotus</name>
    <dbReference type="NCBI Taxonomy" id="4432"/>
    <lineage>
        <taxon>Eukaryota</taxon>
        <taxon>Viridiplantae</taxon>
        <taxon>Streptophyta</taxon>
        <taxon>Embryophyta</taxon>
        <taxon>Tracheophyta</taxon>
        <taxon>Spermatophyta</taxon>
        <taxon>Magnoliopsida</taxon>
        <taxon>Proteales</taxon>
        <taxon>Nelumbonaceae</taxon>
        <taxon>Nelumbo</taxon>
    </lineage>
</organism>
<comment type="caution">
    <text evidence="2">The sequence shown here is derived from an EMBL/GenBank/DDBJ whole genome shotgun (WGS) entry which is preliminary data.</text>
</comment>
<evidence type="ECO:0000313" key="2">
    <source>
        <dbReference type="EMBL" id="DAD43450.1"/>
    </source>
</evidence>
<dbReference type="EMBL" id="DUZY01000006">
    <property type="protein sequence ID" value="DAD43450.1"/>
    <property type="molecule type" value="Genomic_DNA"/>
</dbReference>
<proteinExistence type="predicted"/>
<evidence type="ECO:0000256" key="1">
    <source>
        <dbReference type="SAM" id="MobiDB-lite"/>
    </source>
</evidence>
<accession>A0A822ZG23</accession>